<dbReference type="GO" id="GO:0015631">
    <property type="term" value="F:tubulin binding"/>
    <property type="evidence" value="ECO:0007669"/>
    <property type="project" value="TreeGrafter"/>
</dbReference>
<dbReference type="STRING" id="7574.A0A1S3J6P2"/>
<evidence type="ECO:0000256" key="5">
    <source>
        <dbReference type="ARBA" id="ARBA00022840"/>
    </source>
</evidence>
<feature type="compositionally biased region" description="Basic and acidic residues" evidence="6">
    <location>
        <begin position="799"/>
        <end position="811"/>
    </location>
</feature>
<dbReference type="PROSITE" id="PS51221">
    <property type="entry name" value="TTL"/>
    <property type="match status" value="1"/>
</dbReference>
<dbReference type="InterPro" id="IPR004344">
    <property type="entry name" value="TTL/TTLL_fam"/>
</dbReference>
<dbReference type="Pfam" id="PF03133">
    <property type="entry name" value="TTL"/>
    <property type="match status" value="1"/>
</dbReference>
<evidence type="ECO:0000313" key="7">
    <source>
        <dbReference type="Proteomes" id="UP000085678"/>
    </source>
</evidence>
<keyword evidence="2" id="KW-0436">Ligase</keyword>
<dbReference type="GO" id="GO:0036064">
    <property type="term" value="C:ciliary basal body"/>
    <property type="evidence" value="ECO:0007669"/>
    <property type="project" value="TreeGrafter"/>
</dbReference>
<keyword evidence="7" id="KW-1185">Reference proteome</keyword>
<proteinExistence type="inferred from homology"/>
<gene>
    <name evidence="8" type="primary">LOC106170573</name>
</gene>
<dbReference type="KEGG" id="lak:106170573"/>
<keyword evidence="3" id="KW-0493">Microtubule</keyword>
<dbReference type="FunFam" id="3.30.470.20:FF:000009">
    <property type="entry name" value="tubulin polyglutamylase TTLL5 isoform X1"/>
    <property type="match status" value="1"/>
</dbReference>
<keyword evidence="5" id="KW-0067">ATP-binding</keyword>
<name>A0A1S3J6P2_LINAN</name>
<evidence type="ECO:0000256" key="4">
    <source>
        <dbReference type="ARBA" id="ARBA00022741"/>
    </source>
</evidence>
<dbReference type="GeneID" id="106170573"/>
<dbReference type="GO" id="GO:0000226">
    <property type="term" value="P:microtubule cytoskeleton organization"/>
    <property type="evidence" value="ECO:0007669"/>
    <property type="project" value="TreeGrafter"/>
</dbReference>
<dbReference type="PANTHER" id="PTHR12241">
    <property type="entry name" value="TUBULIN POLYGLUTAMYLASE"/>
    <property type="match status" value="1"/>
</dbReference>
<feature type="region of interest" description="Disordered" evidence="6">
    <location>
        <begin position="446"/>
        <end position="489"/>
    </location>
</feature>
<dbReference type="AlphaFoldDB" id="A0A1S3J6P2"/>
<dbReference type="InParanoid" id="A0A1S3J6P2"/>
<organism evidence="7 8">
    <name type="scientific">Lingula anatina</name>
    <name type="common">Brachiopod</name>
    <name type="synonym">Lingula unguis</name>
    <dbReference type="NCBI Taxonomy" id="7574"/>
    <lineage>
        <taxon>Eukaryota</taxon>
        <taxon>Metazoa</taxon>
        <taxon>Spiralia</taxon>
        <taxon>Lophotrochozoa</taxon>
        <taxon>Brachiopoda</taxon>
        <taxon>Linguliformea</taxon>
        <taxon>Lingulata</taxon>
        <taxon>Lingulida</taxon>
        <taxon>Linguloidea</taxon>
        <taxon>Lingulidae</taxon>
        <taxon>Lingula</taxon>
    </lineage>
</organism>
<dbReference type="GO" id="GO:0070740">
    <property type="term" value="F:tubulin-glutamic acid ligase activity"/>
    <property type="evidence" value="ECO:0007669"/>
    <property type="project" value="TreeGrafter"/>
</dbReference>
<dbReference type="GO" id="GO:0005874">
    <property type="term" value="C:microtubule"/>
    <property type="evidence" value="ECO:0007669"/>
    <property type="project" value="UniProtKB-KW"/>
</dbReference>
<feature type="compositionally biased region" description="Low complexity" evidence="6">
    <location>
        <begin position="637"/>
        <end position="652"/>
    </location>
</feature>
<evidence type="ECO:0000313" key="8">
    <source>
        <dbReference type="RefSeq" id="XP_013405921.1"/>
    </source>
</evidence>
<protein>
    <submittedName>
        <fullName evidence="8">Tubulin polyglutamylase TTLL13P-like</fullName>
    </submittedName>
</protein>
<feature type="compositionally biased region" description="Polar residues" evidence="6">
    <location>
        <begin position="749"/>
        <end position="763"/>
    </location>
</feature>
<feature type="compositionally biased region" description="Polar residues" evidence="6">
    <location>
        <begin position="658"/>
        <end position="670"/>
    </location>
</feature>
<evidence type="ECO:0000256" key="1">
    <source>
        <dbReference type="ARBA" id="ARBA00006820"/>
    </source>
</evidence>
<feature type="compositionally biased region" description="Basic residues" evidence="6">
    <location>
        <begin position="460"/>
        <end position="470"/>
    </location>
</feature>
<reference evidence="8" key="1">
    <citation type="submission" date="2025-08" db="UniProtKB">
        <authorList>
            <consortium name="RefSeq"/>
        </authorList>
    </citation>
    <scope>IDENTIFICATION</scope>
    <source>
        <tissue evidence="8">Gonads</tissue>
    </source>
</reference>
<dbReference type="RefSeq" id="XP_013405921.1">
    <property type="nucleotide sequence ID" value="XM_013550467.1"/>
</dbReference>
<dbReference type="OrthoDB" id="202825at2759"/>
<evidence type="ECO:0000256" key="2">
    <source>
        <dbReference type="ARBA" id="ARBA00022598"/>
    </source>
</evidence>
<evidence type="ECO:0000256" key="6">
    <source>
        <dbReference type="SAM" id="MobiDB-lite"/>
    </source>
</evidence>
<dbReference type="Proteomes" id="UP000085678">
    <property type="component" value="Unplaced"/>
</dbReference>
<sequence length="967" mass="110385">MKWLYICTVNCKYEVVRRVSKRLNFKEVSEDEEWNLYWTDYSVALERVMEMKKYQKINHFPGMSEICRKDLLSRNLNRMVKLFPKDYNIFPRSWCLPADYGDFQAFARQKKSKTYILKPESGCQGKGIWVTKNPKEIKPNEHMVCQQYISRPFLIDGFKFDLRVYTLVTSCDPFRIFVFKDGLARFATTKYTEPHGNNVDNVYMHLTNYAINKHSEDFIRDDEEGGSKRRIITMNKWLTHHGYNVEKMWNDIDDVLIKTLISAHPILKHNYRTCFPNHVKGSACFEILGMDVLLDRKLKPYILEVNHSPSFHTDAKLDKEIKEALIYDSLNLINCGAVDKRKCIEEERRRIKERLFQRQGYKKESKEELEQAQQEWLESLTKYEDQHLGNFRRIYPAHGTDKYDKYFQHSAGSLFQETAAFKARSECARQQREEILRKKEKMEMMLNKNKKAARPESPGSRKRRLKRPSVPRRQLASSRQGAEGTEHVNIESELIDTTKPLDILEEEELERISGLLQRDNLVRGLGIVEHVYRLLHCTPGTMGVMKSNDPRQQFGINNLQKYSAYREVLSASRYRQRGLDNRLYIFDDSKADKLTINFGTSSLGNEVKELAPVGSEVFKPTKHLPLRVKDLENTLTGGSSTTSVMSSATVSVPAPPGQQNADQNTGQQTENDIENDKEESYVATSIAAVSQEHDDFVTRASHLQESPLAAFNHNPYTPAFGTLQTFSGRPLQHPMQGIITQPGSVTQWQIPRGRNTSLGQLSDTRGVPLQRAKIQNKKPIGSGYGSSYSNSTSGVYSDSDYKYSPETDPRGLMRGPYSDLTQRRTLSAATTHSSHASTRKDAVLLQSYRVRERAINPSFKGGAEPMLMGLPLQPQPPMGLPSAFSFPGTSRVTPYAGPQGLSVVSAPAPVVQRPELTGNRAQKTLTAQQNVDSVPGRSTRSQRIRGASNNMRLKQMEMRENHAIVYS</sequence>
<feature type="compositionally biased region" description="Low complexity" evidence="6">
    <location>
        <begin position="785"/>
        <end position="798"/>
    </location>
</feature>
<dbReference type="FunCoup" id="A0A1S3J6P2">
    <property type="interactions" value="21"/>
</dbReference>
<feature type="region of interest" description="Disordered" evidence="6">
    <location>
        <begin position="633"/>
        <end position="676"/>
    </location>
</feature>
<dbReference type="Gene3D" id="3.30.470.20">
    <property type="entry name" value="ATP-grasp fold, B domain"/>
    <property type="match status" value="1"/>
</dbReference>
<accession>A0A1S3J6P2</accession>
<keyword evidence="4" id="KW-0547">Nucleotide-binding</keyword>
<dbReference type="SUPFAM" id="SSF56059">
    <property type="entry name" value="Glutathione synthetase ATP-binding domain-like"/>
    <property type="match status" value="1"/>
</dbReference>
<evidence type="ECO:0000256" key="3">
    <source>
        <dbReference type="ARBA" id="ARBA00022701"/>
    </source>
</evidence>
<dbReference type="GO" id="GO:0005524">
    <property type="term" value="F:ATP binding"/>
    <property type="evidence" value="ECO:0007669"/>
    <property type="project" value="UniProtKB-KW"/>
</dbReference>
<comment type="similarity">
    <text evidence="1">Belongs to the tubulin--tyrosine ligase family.</text>
</comment>
<feature type="region of interest" description="Disordered" evidence="6">
    <location>
        <begin position="749"/>
        <end position="817"/>
    </location>
</feature>
<dbReference type="PANTHER" id="PTHR12241:SF161">
    <property type="entry name" value="TUBULIN POLYGLUTAMYLASE TTLL6"/>
    <property type="match status" value="1"/>
</dbReference>